<proteinExistence type="predicted"/>
<evidence type="ECO:0000313" key="1">
    <source>
        <dbReference type="EMBL" id="SCV99934.1"/>
    </source>
</evidence>
<accession>A0A1G4M803</accession>
<keyword evidence="2" id="KW-1185">Reference proteome</keyword>
<reference evidence="2" key="1">
    <citation type="submission" date="2016-03" db="EMBL/GenBank/DDBJ databases">
        <authorList>
            <person name="Devillers H."/>
        </authorList>
    </citation>
    <scope>NUCLEOTIDE SEQUENCE [LARGE SCALE GENOMIC DNA]</scope>
</reference>
<dbReference type="STRING" id="4955.A0A1G4M803"/>
<dbReference type="Proteomes" id="UP000190831">
    <property type="component" value="Chromosome B"/>
</dbReference>
<organism evidence="1 2">
    <name type="scientific">Lachancea fermentati</name>
    <name type="common">Zygosaccharomyces fermentati</name>
    <dbReference type="NCBI Taxonomy" id="4955"/>
    <lineage>
        <taxon>Eukaryota</taxon>
        <taxon>Fungi</taxon>
        <taxon>Dikarya</taxon>
        <taxon>Ascomycota</taxon>
        <taxon>Saccharomycotina</taxon>
        <taxon>Saccharomycetes</taxon>
        <taxon>Saccharomycetales</taxon>
        <taxon>Saccharomycetaceae</taxon>
        <taxon>Lachancea</taxon>
    </lineage>
</organism>
<gene>
    <name evidence="1" type="ORF">LAFE_0B05754G</name>
</gene>
<protein>
    <submittedName>
        <fullName evidence="1">LAFE_0B05754g1_1</fullName>
    </submittedName>
</protein>
<sequence length="232" mass="26712">MPSRCHDLVVEHQRGLTILGYPAFTPNLLIHGLDPPQFQILIANGKTVDANEIVAGAGMYPLDLNDNIKDYKWFVSMDHGGQYETDDQGWSYGWRFGSHHWKSKNGFVRKRFWTRMPAKPEQLYIEDTVDNDQFPQDSSASECGEVSATEMMSPEDALIKDLERPLVDRQRLEKIQEFLRPLSVEDMKKLCTSDSPFLNKVLKTLLFEMSKKKLLDVVLPELLIQKEKSRPL</sequence>
<dbReference type="AlphaFoldDB" id="A0A1G4M803"/>
<dbReference type="OMA" id="WEWAWQR"/>
<evidence type="ECO:0000313" key="2">
    <source>
        <dbReference type="Proteomes" id="UP000190831"/>
    </source>
</evidence>
<name>A0A1G4M803_LACFM</name>
<dbReference type="EMBL" id="LT598489">
    <property type="protein sequence ID" value="SCV99934.1"/>
    <property type="molecule type" value="Genomic_DNA"/>
</dbReference>
<dbReference type="OrthoDB" id="72441at2759"/>